<dbReference type="EMBL" id="JARPMG010000004">
    <property type="protein sequence ID" value="KAJ8101234.1"/>
    <property type="molecule type" value="Genomic_DNA"/>
</dbReference>
<keyword evidence="1" id="KW-0472">Membrane</keyword>
<name>A0AAD7QTV3_9ASCO</name>
<keyword evidence="1" id="KW-1133">Transmembrane helix</keyword>
<protein>
    <submittedName>
        <fullName evidence="2">Uncharacterized protein</fullName>
    </submittedName>
</protein>
<evidence type="ECO:0000313" key="2">
    <source>
        <dbReference type="EMBL" id="KAJ8101234.1"/>
    </source>
</evidence>
<feature type="transmembrane region" description="Helical" evidence="1">
    <location>
        <begin position="12"/>
        <end position="34"/>
    </location>
</feature>
<organism evidence="2 3">
    <name type="scientific">Lipomyces tetrasporus</name>
    <dbReference type="NCBI Taxonomy" id="54092"/>
    <lineage>
        <taxon>Eukaryota</taxon>
        <taxon>Fungi</taxon>
        <taxon>Dikarya</taxon>
        <taxon>Ascomycota</taxon>
        <taxon>Saccharomycotina</taxon>
        <taxon>Lipomycetes</taxon>
        <taxon>Lipomycetales</taxon>
        <taxon>Lipomycetaceae</taxon>
        <taxon>Lipomyces</taxon>
    </lineage>
</organism>
<dbReference type="RefSeq" id="XP_056044684.1">
    <property type="nucleotide sequence ID" value="XM_056187338.1"/>
</dbReference>
<keyword evidence="1" id="KW-0812">Transmembrane</keyword>
<dbReference type="Proteomes" id="UP001217417">
    <property type="component" value="Unassembled WGS sequence"/>
</dbReference>
<gene>
    <name evidence="2" type="ORF">POJ06DRAFT_250848</name>
</gene>
<comment type="caution">
    <text evidence="2">The sequence shown here is derived from an EMBL/GenBank/DDBJ whole genome shotgun (WGS) entry which is preliminary data.</text>
</comment>
<proteinExistence type="predicted"/>
<accession>A0AAD7QTV3</accession>
<dbReference type="GeneID" id="80882504"/>
<dbReference type="AlphaFoldDB" id="A0AAD7QTV3"/>
<reference evidence="2" key="1">
    <citation type="submission" date="2023-03" db="EMBL/GenBank/DDBJ databases">
        <title>Near-Complete genome sequence of Lipomyces tetrasporous NRRL Y-64009, an oleaginous yeast capable of growing on lignocellulosic hydrolysates.</title>
        <authorList>
            <consortium name="Lawrence Berkeley National Laboratory"/>
            <person name="Jagtap S.S."/>
            <person name="Liu J.-J."/>
            <person name="Walukiewicz H.E."/>
            <person name="Pangilinan J."/>
            <person name="Lipzen A."/>
            <person name="Ahrendt S."/>
            <person name="Koriabine M."/>
            <person name="Cobaugh K."/>
            <person name="Salamov A."/>
            <person name="Yoshinaga Y."/>
            <person name="Ng V."/>
            <person name="Daum C."/>
            <person name="Grigoriev I.V."/>
            <person name="Slininger P.J."/>
            <person name="Dien B.S."/>
            <person name="Jin Y.-S."/>
            <person name="Rao C.V."/>
        </authorList>
    </citation>
    <scope>NUCLEOTIDE SEQUENCE</scope>
    <source>
        <strain evidence="2">NRRL Y-64009</strain>
    </source>
</reference>
<evidence type="ECO:0000313" key="3">
    <source>
        <dbReference type="Proteomes" id="UP001217417"/>
    </source>
</evidence>
<keyword evidence="3" id="KW-1185">Reference proteome</keyword>
<evidence type="ECO:0000256" key="1">
    <source>
        <dbReference type="SAM" id="Phobius"/>
    </source>
</evidence>
<sequence>MTGVRDNRRRQVAAAASVYLVTVVVAHICTLFCLCNQPIMYDSTPVDFNRIDDSEAIFRFRFSKQQILIIMPYLLDDGEFARNVSNIDKQWSVIVSNCCN</sequence>